<dbReference type="PRINTS" id="PR00819">
    <property type="entry name" value="CBXCFQXSUPER"/>
</dbReference>
<reference evidence="7" key="1">
    <citation type="journal article" date="2019" name="Int. J. Syst. Evol. Microbiol.">
        <title>The Global Catalogue of Microorganisms (GCM) 10K type strain sequencing project: providing services to taxonomists for standard genome sequencing and annotation.</title>
        <authorList>
            <consortium name="The Broad Institute Genomics Platform"/>
            <consortium name="The Broad Institute Genome Sequencing Center for Infectious Disease"/>
            <person name="Wu L."/>
            <person name="Ma J."/>
        </authorList>
    </citation>
    <scope>NUCLEOTIDE SEQUENCE [LARGE SCALE GENOMIC DNA]</scope>
    <source>
        <strain evidence="7">JCM 9371</strain>
    </source>
</reference>
<dbReference type="SUPFAM" id="SSF52540">
    <property type="entry name" value="P-loop containing nucleoside triphosphate hydrolases"/>
    <property type="match status" value="2"/>
</dbReference>
<dbReference type="SMART" id="SM00382">
    <property type="entry name" value="AAA"/>
    <property type="match status" value="2"/>
</dbReference>
<dbReference type="CDD" id="cd00009">
    <property type="entry name" value="AAA"/>
    <property type="match status" value="2"/>
</dbReference>
<evidence type="ECO:0000256" key="2">
    <source>
        <dbReference type="ARBA" id="ARBA00022741"/>
    </source>
</evidence>
<dbReference type="InterPro" id="IPR041627">
    <property type="entry name" value="AAA_lid_6"/>
</dbReference>
<dbReference type="Proteomes" id="UP001597063">
    <property type="component" value="Unassembled WGS sequence"/>
</dbReference>
<feature type="region of interest" description="Disordered" evidence="4">
    <location>
        <begin position="79"/>
        <end position="104"/>
    </location>
</feature>
<dbReference type="Gene3D" id="3.40.50.300">
    <property type="entry name" value="P-loop containing nucleotide triphosphate hydrolases"/>
    <property type="match status" value="2"/>
</dbReference>
<keyword evidence="3" id="KW-0067">ATP-binding</keyword>
<organism evidence="6 7">
    <name type="scientific">Actinomadura fibrosa</name>
    <dbReference type="NCBI Taxonomy" id="111802"/>
    <lineage>
        <taxon>Bacteria</taxon>
        <taxon>Bacillati</taxon>
        <taxon>Actinomycetota</taxon>
        <taxon>Actinomycetes</taxon>
        <taxon>Streptosporangiales</taxon>
        <taxon>Thermomonosporaceae</taxon>
        <taxon>Actinomadura</taxon>
    </lineage>
</organism>
<dbReference type="PANTHER" id="PTHR43392:SF2">
    <property type="entry name" value="AAA-TYPE ATPASE FAMILY PROTEIN _ ANKYRIN REPEAT FAMILY PROTEIN"/>
    <property type="match status" value="1"/>
</dbReference>
<dbReference type="InterPro" id="IPR027417">
    <property type="entry name" value="P-loop_NTPase"/>
</dbReference>
<dbReference type="InterPro" id="IPR003593">
    <property type="entry name" value="AAA+_ATPase"/>
</dbReference>
<proteinExistence type="inferred from homology"/>
<evidence type="ECO:0000259" key="5">
    <source>
        <dbReference type="SMART" id="SM00382"/>
    </source>
</evidence>
<dbReference type="RefSeq" id="WP_131754751.1">
    <property type="nucleotide sequence ID" value="NZ_CAACUY010000001.1"/>
</dbReference>
<dbReference type="InterPro" id="IPR050773">
    <property type="entry name" value="CbxX/CfxQ_RuBisCO_ESX"/>
</dbReference>
<evidence type="ECO:0000313" key="7">
    <source>
        <dbReference type="Proteomes" id="UP001597063"/>
    </source>
</evidence>
<evidence type="ECO:0000256" key="1">
    <source>
        <dbReference type="ARBA" id="ARBA00010378"/>
    </source>
</evidence>
<name>A0ABW2XBA4_9ACTN</name>
<comment type="caution">
    <text evidence="6">The sequence shown here is derived from an EMBL/GenBank/DDBJ whole genome shotgun (WGS) entry which is preliminary data.</text>
</comment>
<dbReference type="Gene3D" id="1.10.8.60">
    <property type="match status" value="2"/>
</dbReference>
<keyword evidence="7" id="KW-1185">Reference proteome</keyword>
<gene>
    <name evidence="6" type="ORF">ACFQZM_04500</name>
</gene>
<accession>A0ABW2XBA4</accession>
<keyword evidence="2" id="KW-0547">Nucleotide-binding</keyword>
<dbReference type="InterPro" id="IPR003959">
    <property type="entry name" value="ATPase_AAA_core"/>
</dbReference>
<evidence type="ECO:0000256" key="4">
    <source>
        <dbReference type="SAM" id="MobiDB-lite"/>
    </source>
</evidence>
<dbReference type="InterPro" id="IPR000641">
    <property type="entry name" value="CbxX/CfxQ"/>
</dbReference>
<protein>
    <submittedName>
        <fullName evidence="6">AAA family ATPase</fullName>
    </submittedName>
</protein>
<dbReference type="Pfam" id="PF17866">
    <property type="entry name" value="AAA_lid_6"/>
    <property type="match status" value="1"/>
</dbReference>
<feature type="compositionally biased region" description="Basic and acidic residues" evidence="4">
    <location>
        <begin position="82"/>
        <end position="93"/>
    </location>
</feature>
<evidence type="ECO:0000256" key="3">
    <source>
        <dbReference type="ARBA" id="ARBA00022840"/>
    </source>
</evidence>
<evidence type="ECO:0000313" key="6">
    <source>
        <dbReference type="EMBL" id="MFD0683747.1"/>
    </source>
</evidence>
<dbReference type="EMBL" id="JBHTGP010000003">
    <property type="protein sequence ID" value="MFD0683747.1"/>
    <property type="molecule type" value="Genomic_DNA"/>
</dbReference>
<sequence>MPAEAPVVAARLGPLHRAARNGDPTFLLYGPGVQDVFVDAALRRSDLSQALHEALTAAGFGRVVFFNLDTMLTVRAESSRLAGRDASRARGDGEDAPAARGGKRIRGPMGFYQVSTRPAAGDRAAPPPSRSAPVAMTDESALDAITGLMRDATLRTAIVLENVEVLERHLSGLRQLAVSLDSWLGGRHGAGNACVLVFVKEHLADVERFAAQSRNLPGLLQSAIAAEKGRGSPGLIGPPEEAELAGLVHRARLLENLEIGDWSALAQTVRLMARERGPLRAWENTLARLAADRVPLDTARLRAEGRITGPDLGAGTVWDRLAELRGLDTVRDALEGLRWRPPQGREKSALHMVFTGNPGTGKTTVARLVGDIMLDLGLLRSGHVVEADAGRLVGQYVGETAVKTNRVIDEALDGVLFIDEAYGLSDQAEGGFGSEAITVLLQRMENERDRLVVIVAGYTREIGEFLRTNPGLASRFPQEFRLEFPDYEPGVLLEIARAGFSDLGLSAGEEFGPALEGVVARMHRHRSARFGNAREMRALVQDTGARWARRVRDQRDLPLLPEDLPPEHLRAAGAPPPLADLLGPLEAMTGLRQVKDAIRGMVLRLELNRRRGQGEIVAPHMAFLGPPGTGKTTVAREIGTILHRLGLLSRGHVVDVGRSKLVGGYVGQSAIRTEERIEEADGGVLFIDEAYSLAQGGENDFGREVIDTLVPAMENRRGRFVVILAGYTADMQRMMALNQGLASRVTLHVEFPPYEREELVEIFTALAGSRGYTLGPGVTGRLRTWFGTAMAMPDFGNGRAARVLLDEIETRLAERVAAAPDTDADLILPEDVPGD</sequence>
<feature type="domain" description="AAA+ ATPase" evidence="5">
    <location>
        <begin position="617"/>
        <end position="755"/>
    </location>
</feature>
<comment type="similarity">
    <text evidence="1">Belongs to the CbxX/CfxQ family.</text>
</comment>
<feature type="domain" description="AAA+ ATPase" evidence="5">
    <location>
        <begin position="348"/>
        <end position="486"/>
    </location>
</feature>
<dbReference type="Pfam" id="PF00004">
    <property type="entry name" value="AAA"/>
    <property type="match status" value="2"/>
</dbReference>
<dbReference type="PANTHER" id="PTHR43392">
    <property type="entry name" value="AAA-TYPE ATPASE FAMILY PROTEIN / ANKYRIN REPEAT FAMILY PROTEIN"/>
    <property type="match status" value="1"/>
</dbReference>